<dbReference type="CDD" id="cd05685">
    <property type="entry name" value="S1_Tex"/>
    <property type="match status" value="1"/>
</dbReference>
<keyword evidence="2" id="KW-0597">Phosphoprotein</keyword>
<dbReference type="Pfam" id="PF22706">
    <property type="entry name" value="Tex_central_region"/>
    <property type="match status" value="1"/>
</dbReference>
<evidence type="ECO:0000256" key="1">
    <source>
        <dbReference type="ARBA" id="ARBA00022499"/>
    </source>
</evidence>
<sequence length="853" mass="95489">VCSHVYNNEQYFLCDHNDQCISNCNYIVDCNRWKKCIFSKNMINKNVRLSFSMDKAFSNISTTAGDMPGEGPSSSKQLSKVKKEEPEDDFNFDEPVQKKQKTMSAPQGRPVKLKAGNSLRDDLQMNWDPIQVLAEKTGVDQWVCRNISQLLQEENTIPFMVRYRKELINHMDADAVRDVQLAVEELCTVAKKSQSITQTLKKEGVLTSELERDLKNCRSADELDHVYAPYKKGSKLSKARRAKELGLESAALALLQSPQTLQLHSWIKPDTKGLSTLEEVATGVEQILADMMAKDGETLTYVRSVCDRSDVTIQSTVSKTALKEQQPKPADQKSKPKDISKFSLYCDFKCSVKRIQHHQTLAINRGENLKILSVKVTIPDWVKTDFCRWCVNVRWRPQGFARPELMKILNSAVEDSYKRLITPLLCRGYRTKLTTNAEKESVAMFVRNLRQRLLMCPIRGRVLMGVDPGYRHGCKLAVLSPTSQILHTDVVYLHGQGRNREADKLRHLMLKHSCHTVVIGNGTACRETEAFFADLIKSGFFKPLDVSYCITNEAGASIYSVSPEAVKEMPDMDPNLRSAVSIGRRVQDPLAELVKIDPKHIGIGTYQHDVSQSLLRAALDGVVQECVSFVGVDINICSETLMSSQLQTHSLTLSQTLQKPTAKKSRTKTTGSICNQPNPLDQTCIHPESYSIAMRFLSQIGGGLNQLGSPELRQQVESSVKSSGLEALAQSLNTSPETLQLIVDGLTQPPGFDIRQDIEQADFKRGIVSMSDLHQGMLLTGRVENTALFGAFVDIGVGRSGLIPKRFITPDKLPADQRRRSLALGPGERVEVRVLDVDLQRNRISLDLVRVLR</sequence>
<evidence type="ECO:0000256" key="2">
    <source>
        <dbReference type="ARBA" id="ARBA00022553"/>
    </source>
</evidence>
<dbReference type="Gene3D" id="1.10.3500.10">
    <property type="entry name" value="Tex N-terminal region-like"/>
    <property type="match status" value="1"/>
</dbReference>
<dbReference type="InterPro" id="IPR012340">
    <property type="entry name" value="NA-bd_OB-fold"/>
</dbReference>
<dbReference type="InterPro" id="IPR018974">
    <property type="entry name" value="Tex-like_N"/>
</dbReference>
<dbReference type="SUPFAM" id="SSF47781">
    <property type="entry name" value="RuvA domain 2-like"/>
    <property type="match status" value="1"/>
</dbReference>
<evidence type="ECO:0000256" key="3">
    <source>
        <dbReference type="ARBA" id="ARBA00022843"/>
    </source>
</evidence>
<dbReference type="Pfam" id="PF00575">
    <property type="entry name" value="S1"/>
    <property type="match status" value="1"/>
</dbReference>
<organism evidence="9 10">
    <name type="scientific">Astyanax mexicanus</name>
    <name type="common">Blind cave fish</name>
    <name type="synonym">Astyanax fasciatus mexicanus</name>
    <dbReference type="NCBI Taxonomy" id="7994"/>
    <lineage>
        <taxon>Eukaryota</taxon>
        <taxon>Metazoa</taxon>
        <taxon>Chordata</taxon>
        <taxon>Craniata</taxon>
        <taxon>Vertebrata</taxon>
        <taxon>Euteleostomi</taxon>
        <taxon>Actinopterygii</taxon>
        <taxon>Neopterygii</taxon>
        <taxon>Teleostei</taxon>
        <taxon>Ostariophysi</taxon>
        <taxon>Characiformes</taxon>
        <taxon>Characoidei</taxon>
        <taxon>Acestrorhamphidae</taxon>
        <taxon>Acestrorhamphinae</taxon>
        <taxon>Astyanax</taxon>
    </lineage>
</organism>
<dbReference type="InterPro" id="IPR032639">
    <property type="entry name" value="Tex_YqgF"/>
</dbReference>
<dbReference type="InterPro" id="IPR055179">
    <property type="entry name" value="Tex-like_central_region"/>
</dbReference>
<keyword evidence="4" id="KW-0694">RNA-binding</keyword>
<dbReference type="SUPFAM" id="SSF158832">
    <property type="entry name" value="Tex N-terminal region-like"/>
    <property type="match status" value="1"/>
</dbReference>
<dbReference type="Gene3D" id="1.10.10.650">
    <property type="entry name" value="RuvA domain 2-like"/>
    <property type="match status" value="1"/>
</dbReference>
<keyword evidence="3" id="KW-0832">Ubl conjugation</keyword>
<evidence type="ECO:0000256" key="4">
    <source>
        <dbReference type="ARBA" id="ARBA00022884"/>
    </source>
</evidence>
<dbReference type="InterPro" id="IPR023323">
    <property type="entry name" value="Tex-like_dom_sf"/>
</dbReference>
<dbReference type="PANTHER" id="PTHR10724">
    <property type="entry name" value="30S RIBOSOMAL PROTEIN S1"/>
    <property type="match status" value="1"/>
</dbReference>
<dbReference type="PROSITE" id="PS50126">
    <property type="entry name" value="S1"/>
    <property type="match status" value="1"/>
</dbReference>
<dbReference type="FunFam" id="2.40.50.140:FF:000146">
    <property type="entry name" value="S1 RNA-binding domain-containing protein 1"/>
    <property type="match status" value="1"/>
</dbReference>
<dbReference type="Pfam" id="PF17674">
    <property type="entry name" value="HHH_9"/>
    <property type="match status" value="1"/>
</dbReference>
<accession>A0A8B9RM70</accession>
<dbReference type="Pfam" id="PF16921">
    <property type="entry name" value="Tex_YqgF"/>
    <property type="match status" value="1"/>
</dbReference>
<dbReference type="Ensembl" id="ENSAMXT00005056979.1">
    <property type="protein sequence ID" value="ENSAMXP00005052669.1"/>
    <property type="gene ID" value="ENSAMXG00005023537.1"/>
</dbReference>
<evidence type="ECO:0000256" key="5">
    <source>
        <dbReference type="ARBA" id="ARBA00023054"/>
    </source>
</evidence>
<feature type="domain" description="S1 motif" evidence="8">
    <location>
        <begin position="776"/>
        <end position="849"/>
    </location>
</feature>
<dbReference type="InterPro" id="IPR023319">
    <property type="entry name" value="Tex-like_HTH_dom_sf"/>
</dbReference>
<dbReference type="FunFam" id="3.30.420.140:FF:000001">
    <property type="entry name" value="RNA-binding transcriptional accessory protein"/>
    <property type="match status" value="1"/>
</dbReference>
<protein>
    <recommendedName>
        <fullName evidence="6">S1 RNA-binding domain-containing protein 1</fullName>
    </recommendedName>
</protein>
<dbReference type="Gene3D" id="1.10.150.310">
    <property type="entry name" value="Tex RuvX-like domain-like"/>
    <property type="match status" value="1"/>
</dbReference>
<dbReference type="GO" id="GO:0006412">
    <property type="term" value="P:translation"/>
    <property type="evidence" value="ECO:0007669"/>
    <property type="project" value="TreeGrafter"/>
</dbReference>
<dbReference type="PANTHER" id="PTHR10724:SF10">
    <property type="entry name" value="S1 RNA-BINDING DOMAIN-CONTAINING PROTEIN 1"/>
    <property type="match status" value="1"/>
</dbReference>
<reference evidence="9" key="1">
    <citation type="submission" date="2025-08" db="UniProtKB">
        <authorList>
            <consortium name="Ensembl"/>
        </authorList>
    </citation>
    <scope>IDENTIFICATION</scope>
</reference>
<dbReference type="Pfam" id="PF09371">
    <property type="entry name" value="Tex_N"/>
    <property type="match status" value="1"/>
</dbReference>
<feature type="region of interest" description="Disordered" evidence="7">
    <location>
        <begin position="62"/>
        <end position="112"/>
    </location>
</feature>
<evidence type="ECO:0000313" key="10">
    <source>
        <dbReference type="Proteomes" id="UP000694621"/>
    </source>
</evidence>
<keyword evidence="1" id="KW-1017">Isopeptide bond</keyword>
<evidence type="ECO:0000256" key="6">
    <source>
        <dbReference type="ARBA" id="ARBA00067383"/>
    </source>
</evidence>
<dbReference type="Proteomes" id="UP000694621">
    <property type="component" value="Unplaced"/>
</dbReference>
<dbReference type="FunFam" id="1.10.10.650:FF:000001">
    <property type="entry name" value="S1 RNA-binding domain 1"/>
    <property type="match status" value="1"/>
</dbReference>
<dbReference type="GO" id="GO:0006139">
    <property type="term" value="P:nucleobase-containing compound metabolic process"/>
    <property type="evidence" value="ECO:0007669"/>
    <property type="project" value="InterPro"/>
</dbReference>
<dbReference type="InterPro" id="IPR037027">
    <property type="entry name" value="YqgF/RNaseH-like_dom_sf"/>
</dbReference>
<dbReference type="SUPFAM" id="SSF53098">
    <property type="entry name" value="Ribonuclease H-like"/>
    <property type="match status" value="1"/>
</dbReference>
<dbReference type="InterPro" id="IPR003029">
    <property type="entry name" value="S1_domain"/>
</dbReference>
<dbReference type="SMART" id="SM00316">
    <property type="entry name" value="S1"/>
    <property type="match status" value="1"/>
</dbReference>
<name>A0A8B9RM70_ASTMX</name>
<dbReference type="SUPFAM" id="SSF50249">
    <property type="entry name" value="Nucleic acid-binding proteins"/>
    <property type="match status" value="1"/>
</dbReference>
<dbReference type="GO" id="GO:0003729">
    <property type="term" value="F:mRNA binding"/>
    <property type="evidence" value="ECO:0007669"/>
    <property type="project" value="TreeGrafter"/>
</dbReference>
<dbReference type="InterPro" id="IPR050437">
    <property type="entry name" value="Ribos_protein_bS1-like"/>
</dbReference>
<evidence type="ECO:0000313" key="9">
    <source>
        <dbReference type="Ensembl" id="ENSAMXP00005052669.1"/>
    </source>
</evidence>
<dbReference type="InterPro" id="IPR044146">
    <property type="entry name" value="S1_Tex"/>
</dbReference>
<evidence type="ECO:0000259" key="8">
    <source>
        <dbReference type="PROSITE" id="PS50126"/>
    </source>
</evidence>
<dbReference type="Gene3D" id="3.30.420.140">
    <property type="entry name" value="YqgF/RNase H-like domain"/>
    <property type="match status" value="1"/>
</dbReference>
<evidence type="ECO:0000256" key="7">
    <source>
        <dbReference type="SAM" id="MobiDB-lite"/>
    </source>
</evidence>
<dbReference type="SMART" id="SM00732">
    <property type="entry name" value="YqgFc"/>
    <property type="match status" value="1"/>
</dbReference>
<dbReference type="InterPro" id="IPR012337">
    <property type="entry name" value="RNaseH-like_sf"/>
</dbReference>
<keyword evidence="5" id="KW-0175">Coiled coil</keyword>
<dbReference type="GO" id="GO:0003735">
    <property type="term" value="F:structural constituent of ribosome"/>
    <property type="evidence" value="ECO:0007669"/>
    <property type="project" value="TreeGrafter"/>
</dbReference>
<dbReference type="Gene3D" id="2.40.50.140">
    <property type="entry name" value="Nucleic acid-binding proteins"/>
    <property type="match status" value="1"/>
</dbReference>
<dbReference type="InterPro" id="IPR010994">
    <property type="entry name" value="RuvA_2-like"/>
</dbReference>
<dbReference type="AlphaFoldDB" id="A0A8B9RM70"/>
<dbReference type="InterPro" id="IPR006641">
    <property type="entry name" value="YqgF/RNaseH-like_dom"/>
</dbReference>
<dbReference type="FunFam" id="1.10.3500.10:FF:000003">
    <property type="entry name" value="S1 RNA-binding domain-containing protein 1"/>
    <property type="match status" value="1"/>
</dbReference>
<proteinExistence type="predicted"/>
<dbReference type="InterPro" id="IPR041692">
    <property type="entry name" value="HHH_9"/>
</dbReference>